<dbReference type="Pfam" id="PF01370">
    <property type="entry name" value="Epimerase"/>
    <property type="match status" value="1"/>
</dbReference>
<organism evidence="3 4">
    <name type="scientific">Microcystis panniformis FACHB-1757</name>
    <dbReference type="NCBI Taxonomy" id="1638788"/>
    <lineage>
        <taxon>Bacteria</taxon>
        <taxon>Bacillati</taxon>
        <taxon>Cyanobacteriota</taxon>
        <taxon>Cyanophyceae</taxon>
        <taxon>Oscillatoriophycideae</taxon>
        <taxon>Chroococcales</taxon>
        <taxon>Microcystaceae</taxon>
        <taxon>Microcystis</taxon>
    </lineage>
</organism>
<accession>A0A0K1S9N6</accession>
<name>A0A0K1S9N6_9CHRO</name>
<protein>
    <submittedName>
        <fullName evidence="3">Ribosome-associated endonuclease</fullName>
    </submittedName>
</protein>
<dbReference type="AlphaFoldDB" id="A0A0K1S9N6"/>
<evidence type="ECO:0000259" key="2">
    <source>
        <dbReference type="Pfam" id="PF01370"/>
    </source>
</evidence>
<dbReference type="PANTHER" id="PTHR43000">
    <property type="entry name" value="DTDP-D-GLUCOSE 4,6-DEHYDRATASE-RELATED"/>
    <property type="match status" value="1"/>
</dbReference>
<feature type="domain" description="NAD-dependent epimerase/dehydratase" evidence="2">
    <location>
        <begin position="2"/>
        <end position="74"/>
    </location>
</feature>
<keyword evidence="3" id="KW-0255">Endonuclease</keyword>
<proteinExistence type="inferred from homology"/>
<dbReference type="Gene3D" id="3.40.50.720">
    <property type="entry name" value="NAD(P)-binding Rossmann-like Domain"/>
    <property type="match status" value="1"/>
</dbReference>
<dbReference type="GO" id="GO:0004519">
    <property type="term" value="F:endonuclease activity"/>
    <property type="evidence" value="ECO:0007669"/>
    <property type="project" value="UniProtKB-KW"/>
</dbReference>
<dbReference type="EMBL" id="CP011339">
    <property type="protein sequence ID" value="AKV70743.1"/>
    <property type="molecule type" value="Genomic_DNA"/>
</dbReference>
<reference evidence="3 4" key="1">
    <citation type="journal article" date="2016" name="Stand. Genomic Sci.">
        <title>Complete genome sequence and genomic characterization of Microcystis panniformis FACHB 1757 by third-generation sequencing.</title>
        <authorList>
            <person name="Zhang J.Y."/>
            <person name="Guan R."/>
            <person name="Zhang H.J."/>
            <person name="Li H."/>
            <person name="Xiao P."/>
            <person name="Yu G.L."/>
            <person name="Du L."/>
            <person name="Cao D.M."/>
            <person name="Zhu B.C."/>
            <person name="Li R.H."/>
            <person name="Lu Z.H."/>
        </authorList>
    </citation>
    <scope>NUCLEOTIDE SEQUENCE [LARGE SCALE GENOMIC DNA]</scope>
    <source>
        <strain evidence="3 4">FACHB-1757</strain>
    </source>
</reference>
<keyword evidence="3" id="KW-0378">Hydrolase</keyword>
<sequence length="118" mass="13093">MGLPWTSIRPVYIYGPGNYNDLEAWFFDRLVRNRPIPIPGHGEHFTQFGHVVDLAKAMAAVLGNSQAIGQVYNISGDRYVTFNGLAKACAAAMGKNAEEIEIVNYNRSTKLTQTYLKA</sequence>
<keyword evidence="3" id="KW-0540">Nuclease</keyword>
<keyword evidence="4" id="KW-1185">Reference proteome</keyword>
<dbReference type="InterPro" id="IPR036291">
    <property type="entry name" value="NAD(P)-bd_dom_sf"/>
</dbReference>
<evidence type="ECO:0000313" key="4">
    <source>
        <dbReference type="Proteomes" id="UP000068167"/>
    </source>
</evidence>
<comment type="similarity">
    <text evidence="1">Belongs to the NAD(P)-dependent epimerase/dehydratase family.</text>
</comment>
<dbReference type="KEGG" id="mpk:VL20_5962"/>
<dbReference type="PATRIC" id="fig|1638788.3.peg.6001"/>
<evidence type="ECO:0000256" key="1">
    <source>
        <dbReference type="ARBA" id="ARBA00007637"/>
    </source>
</evidence>
<dbReference type="InterPro" id="IPR001509">
    <property type="entry name" value="Epimerase_deHydtase"/>
</dbReference>
<dbReference type="Proteomes" id="UP000068167">
    <property type="component" value="Chromosome"/>
</dbReference>
<gene>
    <name evidence="3" type="ORF">VL20_5962</name>
</gene>
<dbReference type="SUPFAM" id="SSF51735">
    <property type="entry name" value="NAD(P)-binding Rossmann-fold domains"/>
    <property type="match status" value="1"/>
</dbReference>
<evidence type="ECO:0000313" key="3">
    <source>
        <dbReference type="EMBL" id="AKV70743.1"/>
    </source>
</evidence>